<feature type="chain" id="PRO_5023063718" evidence="1">
    <location>
        <begin position="17"/>
        <end position="194"/>
    </location>
</feature>
<name>A0A5E4QNE0_9NEOP</name>
<dbReference type="AlphaFoldDB" id="A0A5E4QNE0"/>
<keyword evidence="3" id="KW-1185">Reference proteome</keyword>
<evidence type="ECO:0000313" key="3">
    <source>
        <dbReference type="Proteomes" id="UP000324832"/>
    </source>
</evidence>
<dbReference type="EMBL" id="FZQP02004000">
    <property type="protein sequence ID" value="VVC99180.1"/>
    <property type="molecule type" value="Genomic_DNA"/>
</dbReference>
<keyword evidence="1" id="KW-0732">Signal</keyword>
<evidence type="ECO:0000256" key="1">
    <source>
        <dbReference type="SAM" id="SignalP"/>
    </source>
</evidence>
<protein>
    <submittedName>
        <fullName evidence="2">Uncharacterized protein</fullName>
    </submittedName>
</protein>
<evidence type="ECO:0000313" key="2">
    <source>
        <dbReference type="EMBL" id="VVC99180.1"/>
    </source>
</evidence>
<accession>A0A5E4QNE0</accession>
<sequence length="194" mass="21689">MWAGQVVLVLLVPLNAEIRSSVILNKLINVKPVGGIVSKNFVPLTEIPPPKKVHVHSGRRHLEDDCSPAPSWHDAHEGGKVDIMGDYYDDGMAKTVATVVIPDHIDTHHFQVTTQVPYLTLGTIDALGYHPSTIKSEHPSECEKIYQDHIADQYSDEMTDYSEESLEMARMPLFPTNPGASVEQHFANMYDDMR</sequence>
<reference evidence="2 3" key="1">
    <citation type="submission" date="2017-07" db="EMBL/GenBank/DDBJ databases">
        <authorList>
            <person name="Talla V."/>
            <person name="Backstrom N."/>
        </authorList>
    </citation>
    <scope>NUCLEOTIDE SEQUENCE [LARGE SCALE GENOMIC DNA]</scope>
</reference>
<dbReference type="OrthoDB" id="7296423at2759"/>
<gene>
    <name evidence="2" type="ORF">LSINAPIS_LOCUS10107</name>
</gene>
<organism evidence="2 3">
    <name type="scientific">Leptidea sinapis</name>
    <dbReference type="NCBI Taxonomy" id="189913"/>
    <lineage>
        <taxon>Eukaryota</taxon>
        <taxon>Metazoa</taxon>
        <taxon>Ecdysozoa</taxon>
        <taxon>Arthropoda</taxon>
        <taxon>Hexapoda</taxon>
        <taxon>Insecta</taxon>
        <taxon>Pterygota</taxon>
        <taxon>Neoptera</taxon>
        <taxon>Endopterygota</taxon>
        <taxon>Lepidoptera</taxon>
        <taxon>Glossata</taxon>
        <taxon>Ditrysia</taxon>
        <taxon>Papilionoidea</taxon>
        <taxon>Pieridae</taxon>
        <taxon>Dismorphiinae</taxon>
        <taxon>Leptidea</taxon>
    </lineage>
</organism>
<feature type="signal peptide" evidence="1">
    <location>
        <begin position="1"/>
        <end position="16"/>
    </location>
</feature>
<proteinExistence type="predicted"/>
<dbReference type="Proteomes" id="UP000324832">
    <property type="component" value="Unassembled WGS sequence"/>
</dbReference>